<reference evidence="2 3" key="1">
    <citation type="submission" date="2023-03" db="EMBL/GenBank/DDBJ databases">
        <title>Genome insight into feeding habits of ladybird beetles.</title>
        <authorList>
            <person name="Li H.-S."/>
            <person name="Huang Y.-H."/>
            <person name="Pang H."/>
        </authorList>
    </citation>
    <scope>NUCLEOTIDE SEQUENCE [LARGE SCALE GENOMIC DNA]</scope>
    <source>
        <strain evidence="2">SYSU_2023b</strain>
        <tissue evidence="2">Whole body</tissue>
    </source>
</reference>
<dbReference type="Proteomes" id="UP001431783">
    <property type="component" value="Unassembled WGS sequence"/>
</dbReference>
<name>A0AAW1UA32_9CUCU</name>
<evidence type="ECO:0000313" key="2">
    <source>
        <dbReference type="EMBL" id="KAK9876781.1"/>
    </source>
</evidence>
<dbReference type="AlphaFoldDB" id="A0AAW1UA32"/>
<keyword evidence="3" id="KW-1185">Reference proteome</keyword>
<protein>
    <submittedName>
        <fullName evidence="2">Uncharacterized protein</fullName>
    </submittedName>
</protein>
<dbReference type="EMBL" id="JARQZJ010000038">
    <property type="protein sequence ID" value="KAK9876781.1"/>
    <property type="molecule type" value="Genomic_DNA"/>
</dbReference>
<keyword evidence="1" id="KW-0732">Signal</keyword>
<comment type="caution">
    <text evidence="2">The sequence shown here is derived from an EMBL/GenBank/DDBJ whole genome shotgun (WGS) entry which is preliminary data.</text>
</comment>
<feature type="chain" id="PRO_5043418846" evidence="1">
    <location>
        <begin position="24"/>
        <end position="94"/>
    </location>
</feature>
<feature type="signal peptide" evidence="1">
    <location>
        <begin position="1"/>
        <end position="23"/>
    </location>
</feature>
<evidence type="ECO:0000256" key="1">
    <source>
        <dbReference type="SAM" id="SignalP"/>
    </source>
</evidence>
<proteinExistence type="predicted"/>
<sequence length="94" mass="10752">MSKSLIIITISVCVLLFTRAAFSTPVSGPSFTTLQEENGPEKEPLIFPDFPLSKLINPEIIRKIFQELFKGLDFKEEAEFVRDAKRKYANSIHY</sequence>
<evidence type="ECO:0000313" key="3">
    <source>
        <dbReference type="Proteomes" id="UP001431783"/>
    </source>
</evidence>
<gene>
    <name evidence="2" type="ORF">WA026_015018</name>
</gene>
<accession>A0AAW1UA32</accession>
<organism evidence="2 3">
    <name type="scientific">Henosepilachna vigintioctopunctata</name>
    <dbReference type="NCBI Taxonomy" id="420089"/>
    <lineage>
        <taxon>Eukaryota</taxon>
        <taxon>Metazoa</taxon>
        <taxon>Ecdysozoa</taxon>
        <taxon>Arthropoda</taxon>
        <taxon>Hexapoda</taxon>
        <taxon>Insecta</taxon>
        <taxon>Pterygota</taxon>
        <taxon>Neoptera</taxon>
        <taxon>Endopterygota</taxon>
        <taxon>Coleoptera</taxon>
        <taxon>Polyphaga</taxon>
        <taxon>Cucujiformia</taxon>
        <taxon>Coccinelloidea</taxon>
        <taxon>Coccinellidae</taxon>
        <taxon>Epilachninae</taxon>
        <taxon>Epilachnini</taxon>
        <taxon>Henosepilachna</taxon>
    </lineage>
</organism>